<gene>
    <name evidence="1" type="ORF">HC246_03305</name>
</gene>
<organism evidence="1 2">
    <name type="scientific">Pseudanabaena yagii GIHE-NHR1</name>
    <dbReference type="NCBI Taxonomy" id="2722753"/>
    <lineage>
        <taxon>Bacteria</taxon>
        <taxon>Bacillati</taxon>
        <taxon>Cyanobacteriota</taxon>
        <taxon>Cyanophyceae</taxon>
        <taxon>Pseudanabaenales</taxon>
        <taxon>Pseudanabaenaceae</taxon>
        <taxon>Pseudanabaena</taxon>
        <taxon>Pseudanabaena yagii</taxon>
    </lineage>
</organism>
<protein>
    <submittedName>
        <fullName evidence="1">Type II toxin-antitoxin system RelE/ParE family toxin</fullName>
    </submittedName>
</protein>
<dbReference type="RefSeq" id="WP_169362142.1">
    <property type="nucleotide sequence ID" value="NZ_JAAVJL010000001.1"/>
</dbReference>
<dbReference type="Pfam" id="PF05973">
    <property type="entry name" value="Gp49"/>
    <property type="match status" value="1"/>
</dbReference>
<comment type="caution">
    <text evidence="1">The sequence shown here is derived from an EMBL/GenBank/DDBJ whole genome shotgun (WGS) entry which is preliminary data.</text>
</comment>
<sequence length="113" mass="12928">MEPQPREILPYQDANGNYPFEDWLARLRDRAARVKIQTRLGRLSLGNFGDSKFVGEGVYELRIDYGGGYRIYFGQVGSRVILLLCGGDKSSQERDIQTAKSYWRDYAKRKGTG</sequence>
<dbReference type="PANTHER" id="PTHR41791">
    <property type="entry name" value="SSL7039 PROTEIN"/>
    <property type="match status" value="1"/>
</dbReference>
<name>A0ABX1LLR2_9CYAN</name>
<dbReference type="PANTHER" id="PTHR41791:SF1">
    <property type="entry name" value="SSL7039 PROTEIN"/>
    <property type="match status" value="1"/>
</dbReference>
<dbReference type="PIRSF" id="PIRSF028744">
    <property type="entry name" value="Addict_mod_HI1419"/>
    <property type="match status" value="1"/>
</dbReference>
<dbReference type="EMBL" id="JAAVJL010000001">
    <property type="protein sequence ID" value="NMF57064.1"/>
    <property type="molecule type" value="Genomic_DNA"/>
</dbReference>
<accession>A0ABX1LLR2</accession>
<evidence type="ECO:0000313" key="1">
    <source>
        <dbReference type="EMBL" id="NMF57064.1"/>
    </source>
</evidence>
<dbReference type="Proteomes" id="UP000738376">
    <property type="component" value="Unassembled WGS sequence"/>
</dbReference>
<proteinExistence type="predicted"/>
<dbReference type="InterPro" id="IPR009241">
    <property type="entry name" value="HigB-like"/>
</dbReference>
<keyword evidence="2" id="KW-1185">Reference proteome</keyword>
<evidence type="ECO:0000313" key="2">
    <source>
        <dbReference type="Proteomes" id="UP000738376"/>
    </source>
</evidence>
<dbReference type="InterPro" id="IPR014056">
    <property type="entry name" value="TypeIITA-like_toxin_pred"/>
</dbReference>
<dbReference type="NCBIfam" id="TIGR02683">
    <property type="entry name" value="upstrm_HI1419"/>
    <property type="match status" value="1"/>
</dbReference>
<reference evidence="1 2" key="1">
    <citation type="submission" date="2020-03" db="EMBL/GenBank/DDBJ databases">
        <title>Draft Genome Sequence of 2-Methylisoborneol Producing Pseudanabaena yagii Strain GIHE-NHR1 Isolated from North Han River in South Korea.</title>
        <authorList>
            <person name="Jeong J."/>
        </authorList>
    </citation>
    <scope>NUCLEOTIDE SEQUENCE [LARGE SCALE GENOMIC DNA]</scope>
    <source>
        <strain evidence="1 2">GIHE-NHR1</strain>
    </source>
</reference>